<evidence type="ECO:0000256" key="7">
    <source>
        <dbReference type="SAM" id="Phobius"/>
    </source>
</evidence>
<evidence type="ECO:0000256" key="1">
    <source>
        <dbReference type="ARBA" id="ARBA00004651"/>
    </source>
</evidence>
<keyword evidence="4 7" id="KW-0812">Transmembrane</keyword>
<dbReference type="RefSeq" id="WP_199720103.1">
    <property type="nucleotide sequence ID" value="NZ_RJKN01000004.1"/>
</dbReference>
<evidence type="ECO:0000313" key="9">
    <source>
        <dbReference type="EMBL" id="ROP43332.1"/>
    </source>
</evidence>
<comment type="caution">
    <text evidence="9">The sequence shown here is derived from an EMBL/GenBank/DDBJ whole genome shotgun (WGS) entry which is preliminary data.</text>
</comment>
<sequence length="214" mass="21859">MTAATLALALDLSGVFVFALAGALAAVRRHLDVLGLVVVATVSSVGGGLVRDTLIGVQPPSALQDWRYLAVPLAAAALVWALHQRLQRLRRSVVVADAFGLGLFAVSGTATALAAGLSAPSSCLLGVLTGVGGGVIRDVLLVQVPLVLSDGQFYAVAALVGCLLVTVTYRLEVFGPVTAVAATLLVVVLRLGALRLRWRLPVPGRARTGGAPDA</sequence>
<name>A0A3N1HLY7_9ACTN</name>
<feature type="transmembrane region" description="Helical" evidence="7">
    <location>
        <begin position="66"/>
        <end position="82"/>
    </location>
</feature>
<dbReference type="PANTHER" id="PTHR30506:SF3">
    <property type="entry name" value="UPF0126 INNER MEMBRANE PROTEIN YADS-RELATED"/>
    <property type="match status" value="1"/>
</dbReference>
<comment type="similarity">
    <text evidence="2">Belongs to the UPF0126 family.</text>
</comment>
<keyword evidence="6 7" id="KW-0472">Membrane</keyword>
<feature type="domain" description="Glycine transporter" evidence="8">
    <location>
        <begin position="95"/>
        <end position="169"/>
    </location>
</feature>
<dbReference type="EMBL" id="RJKN01000004">
    <property type="protein sequence ID" value="ROP43332.1"/>
    <property type="molecule type" value="Genomic_DNA"/>
</dbReference>
<evidence type="ECO:0000256" key="6">
    <source>
        <dbReference type="ARBA" id="ARBA00023136"/>
    </source>
</evidence>
<dbReference type="Pfam" id="PF03458">
    <property type="entry name" value="Gly_transporter"/>
    <property type="match status" value="2"/>
</dbReference>
<accession>A0A3N1HLY7</accession>
<feature type="transmembrane region" description="Helical" evidence="7">
    <location>
        <begin position="177"/>
        <end position="198"/>
    </location>
</feature>
<protein>
    <submittedName>
        <fullName evidence="9">Putative membrane protein YeiH</fullName>
    </submittedName>
</protein>
<dbReference type="AlphaFoldDB" id="A0A3N1HLY7"/>
<evidence type="ECO:0000256" key="5">
    <source>
        <dbReference type="ARBA" id="ARBA00022989"/>
    </source>
</evidence>
<dbReference type="GO" id="GO:0005886">
    <property type="term" value="C:plasma membrane"/>
    <property type="evidence" value="ECO:0007669"/>
    <property type="project" value="UniProtKB-SubCell"/>
</dbReference>
<dbReference type="InterPro" id="IPR005115">
    <property type="entry name" value="Gly_transporter"/>
</dbReference>
<dbReference type="InParanoid" id="A0A3N1HLY7"/>
<evidence type="ECO:0000313" key="10">
    <source>
        <dbReference type="Proteomes" id="UP000276232"/>
    </source>
</evidence>
<evidence type="ECO:0000256" key="2">
    <source>
        <dbReference type="ARBA" id="ARBA00008193"/>
    </source>
</evidence>
<feature type="domain" description="Glycine transporter" evidence="8">
    <location>
        <begin position="9"/>
        <end position="83"/>
    </location>
</feature>
<proteinExistence type="inferred from homology"/>
<keyword evidence="5 7" id="KW-1133">Transmembrane helix</keyword>
<feature type="transmembrane region" description="Helical" evidence="7">
    <location>
        <begin position="153"/>
        <end position="171"/>
    </location>
</feature>
<feature type="transmembrane region" description="Helical" evidence="7">
    <location>
        <begin position="94"/>
        <end position="118"/>
    </location>
</feature>
<dbReference type="PANTHER" id="PTHR30506">
    <property type="entry name" value="INNER MEMBRANE PROTEIN"/>
    <property type="match status" value="1"/>
</dbReference>
<evidence type="ECO:0000256" key="4">
    <source>
        <dbReference type="ARBA" id="ARBA00022692"/>
    </source>
</evidence>
<comment type="subcellular location">
    <subcellularLocation>
        <location evidence="1">Cell membrane</location>
        <topology evidence="1">Multi-pass membrane protein</topology>
    </subcellularLocation>
</comment>
<organism evidence="9 10">
    <name type="scientific">Pseudokineococcus lusitanus</name>
    <dbReference type="NCBI Taxonomy" id="763993"/>
    <lineage>
        <taxon>Bacteria</taxon>
        <taxon>Bacillati</taxon>
        <taxon>Actinomycetota</taxon>
        <taxon>Actinomycetes</taxon>
        <taxon>Kineosporiales</taxon>
        <taxon>Kineosporiaceae</taxon>
        <taxon>Pseudokineococcus</taxon>
    </lineage>
</organism>
<dbReference type="Proteomes" id="UP000276232">
    <property type="component" value="Unassembled WGS sequence"/>
</dbReference>
<reference evidence="9 10" key="1">
    <citation type="journal article" date="2015" name="Stand. Genomic Sci.">
        <title>Genomic Encyclopedia of Bacterial and Archaeal Type Strains, Phase III: the genomes of soil and plant-associated and newly described type strains.</title>
        <authorList>
            <person name="Whitman W.B."/>
            <person name="Woyke T."/>
            <person name="Klenk H.P."/>
            <person name="Zhou Y."/>
            <person name="Lilburn T.G."/>
            <person name="Beck B.J."/>
            <person name="De Vos P."/>
            <person name="Vandamme P."/>
            <person name="Eisen J.A."/>
            <person name="Garrity G."/>
            <person name="Hugenholtz P."/>
            <person name="Kyrpides N.C."/>
        </authorList>
    </citation>
    <scope>NUCLEOTIDE SEQUENCE [LARGE SCALE GENOMIC DNA]</scope>
    <source>
        <strain evidence="9 10">CECT 7306</strain>
    </source>
</reference>
<evidence type="ECO:0000259" key="8">
    <source>
        <dbReference type="Pfam" id="PF03458"/>
    </source>
</evidence>
<feature type="transmembrane region" description="Helical" evidence="7">
    <location>
        <begin position="33"/>
        <end position="54"/>
    </location>
</feature>
<keyword evidence="10" id="KW-1185">Reference proteome</keyword>
<gene>
    <name evidence="9" type="ORF">EDC03_1935</name>
</gene>
<feature type="transmembrane region" description="Helical" evidence="7">
    <location>
        <begin position="6"/>
        <end position="26"/>
    </location>
</feature>
<keyword evidence="3" id="KW-1003">Cell membrane</keyword>
<evidence type="ECO:0000256" key="3">
    <source>
        <dbReference type="ARBA" id="ARBA00022475"/>
    </source>
</evidence>